<dbReference type="GO" id="GO:0005737">
    <property type="term" value="C:cytoplasm"/>
    <property type="evidence" value="ECO:0007669"/>
    <property type="project" value="TreeGrafter"/>
</dbReference>
<dbReference type="STRING" id="97331.A0A437AGV6"/>
<protein>
    <submittedName>
        <fullName evidence="2">Uncharacterized protein</fullName>
    </submittedName>
</protein>
<dbReference type="Proteomes" id="UP000283090">
    <property type="component" value="Unassembled WGS sequence"/>
</dbReference>
<dbReference type="GO" id="GO:0003824">
    <property type="term" value="F:catalytic activity"/>
    <property type="evidence" value="ECO:0007669"/>
    <property type="project" value="InterPro"/>
</dbReference>
<dbReference type="GeneID" id="93583670"/>
<dbReference type="PROSITE" id="PS50088">
    <property type="entry name" value="ANK_REPEAT"/>
    <property type="match status" value="1"/>
</dbReference>
<dbReference type="OrthoDB" id="4772757at2759"/>
<evidence type="ECO:0000313" key="2">
    <source>
        <dbReference type="EMBL" id="RVD90393.1"/>
    </source>
</evidence>
<dbReference type="GO" id="GO:0005634">
    <property type="term" value="C:nucleus"/>
    <property type="evidence" value="ECO:0007669"/>
    <property type="project" value="TreeGrafter"/>
</dbReference>
<comment type="caution">
    <text evidence="2">The sequence shown here is derived from an EMBL/GenBank/DDBJ whole genome shotgun (WGS) entry which is preliminary data.</text>
</comment>
<dbReference type="PANTHER" id="PTHR24118">
    <property type="entry name" value="POTE ANKYRIN DOMAIN"/>
    <property type="match status" value="1"/>
</dbReference>
<dbReference type="PROSITE" id="PS50297">
    <property type="entry name" value="ANK_REP_REGION"/>
    <property type="match status" value="1"/>
</dbReference>
<dbReference type="SMART" id="SM00248">
    <property type="entry name" value="ANK"/>
    <property type="match status" value="5"/>
</dbReference>
<proteinExistence type="predicted"/>
<accession>A0A437AGV6</accession>
<dbReference type="RefSeq" id="XP_067495937.1">
    <property type="nucleotide sequence ID" value="XM_067629968.1"/>
</dbReference>
<keyword evidence="3" id="KW-1185">Reference proteome</keyword>
<dbReference type="GO" id="GO:0009116">
    <property type="term" value="P:nucleoside metabolic process"/>
    <property type="evidence" value="ECO:0007669"/>
    <property type="project" value="InterPro"/>
</dbReference>
<name>A0A437AGV6_ARTFL</name>
<dbReference type="AlphaFoldDB" id="A0A437AGV6"/>
<evidence type="ECO:0000313" key="3">
    <source>
        <dbReference type="Proteomes" id="UP000283090"/>
    </source>
</evidence>
<dbReference type="InterPro" id="IPR035994">
    <property type="entry name" value="Nucleoside_phosphorylase_sf"/>
</dbReference>
<dbReference type="Pfam" id="PF00023">
    <property type="entry name" value="Ank"/>
    <property type="match status" value="1"/>
</dbReference>
<feature type="repeat" description="ANK" evidence="1">
    <location>
        <begin position="153"/>
        <end position="186"/>
    </location>
</feature>
<dbReference type="Gene3D" id="1.25.40.20">
    <property type="entry name" value="Ankyrin repeat-containing domain"/>
    <property type="match status" value="2"/>
</dbReference>
<keyword evidence="1" id="KW-0040">ANK repeat</keyword>
<gene>
    <name evidence="2" type="ORF">DFL_001359</name>
</gene>
<dbReference type="Gene3D" id="3.40.50.1580">
    <property type="entry name" value="Nucleoside phosphorylase domain"/>
    <property type="match status" value="1"/>
</dbReference>
<dbReference type="PANTHER" id="PTHR24118:SF99">
    <property type="entry name" value="POTE ANKYRIN DOMAIN FAMILY MEMBER 3C-RELATED"/>
    <property type="match status" value="1"/>
</dbReference>
<dbReference type="SUPFAM" id="SSF53167">
    <property type="entry name" value="Purine and uridine phosphorylases"/>
    <property type="match status" value="1"/>
</dbReference>
<dbReference type="SUPFAM" id="SSF48403">
    <property type="entry name" value="Ankyrin repeat"/>
    <property type="match status" value="1"/>
</dbReference>
<reference evidence="2 3" key="1">
    <citation type="submission" date="2019-01" db="EMBL/GenBank/DDBJ databases">
        <title>Intercellular communication is required for trap formation in the nematode-trapping fungus Duddingtonia flagrans.</title>
        <authorList>
            <person name="Youssar L."/>
            <person name="Wernet V."/>
            <person name="Hensel N."/>
            <person name="Hildebrandt H.-G."/>
            <person name="Fischer R."/>
        </authorList>
    </citation>
    <scope>NUCLEOTIDE SEQUENCE [LARGE SCALE GENOMIC DNA]</scope>
    <source>
        <strain evidence="2 3">CBS H-5679</strain>
    </source>
</reference>
<sequence>MKDAAIRDRPAAEQDVLYFEMEAAGLMNWFPCLVIRGICHSSDSHKNKKWQGYDAMAAAAYAKDLLCEMVPAKVEAGGGLLRFLGSFLPSRSMYMRDYSNAFQAASTRGHEKIVKFLLSQGAGVSCITVVASILRIVKILLSHGADVNAQCRDYDHALRAAAAIGGDPKIVKLLLDHGANVNVQDGSAFGTTLTATSLRGHGNIGKLLLSCGADINEDLVQLLLSNGADVNGKRGYDGSAVQASSAQGRFRIVELLLSCGADIHMESGCYSGNALKEATARGHQNVVETLLRNATDTNTPQGHHNRIVELE</sequence>
<dbReference type="Pfam" id="PF12796">
    <property type="entry name" value="Ank_2"/>
    <property type="match status" value="1"/>
</dbReference>
<dbReference type="InterPro" id="IPR002110">
    <property type="entry name" value="Ankyrin_rpt"/>
</dbReference>
<dbReference type="InterPro" id="IPR036770">
    <property type="entry name" value="Ankyrin_rpt-contain_sf"/>
</dbReference>
<organism evidence="2 3">
    <name type="scientific">Arthrobotrys flagrans</name>
    <name type="common">Nematode-trapping fungus</name>
    <name type="synonym">Trichothecium flagrans</name>
    <dbReference type="NCBI Taxonomy" id="97331"/>
    <lineage>
        <taxon>Eukaryota</taxon>
        <taxon>Fungi</taxon>
        <taxon>Dikarya</taxon>
        <taxon>Ascomycota</taxon>
        <taxon>Pezizomycotina</taxon>
        <taxon>Orbiliomycetes</taxon>
        <taxon>Orbiliales</taxon>
        <taxon>Orbiliaceae</taxon>
        <taxon>Arthrobotrys</taxon>
    </lineage>
</organism>
<dbReference type="EMBL" id="SAEB01000001">
    <property type="protein sequence ID" value="RVD90393.1"/>
    <property type="molecule type" value="Genomic_DNA"/>
</dbReference>
<dbReference type="VEuPathDB" id="FungiDB:DFL_001359"/>
<evidence type="ECO:0000256" key="1">
    <source>
        <dbReference type="PROSITE-ProRule" id="PRU00023"/>
    </source>
</evidence>